<feature type="transmembrane region" description="Helical" evidence="2">
    <location>
        <begin position="100"/>
        <end position="122"/>
    </location>
</feature>
<comment type="caution">
    <text evidence="4">The sequence shown here is derived from an EMBL/GenBank/DDBJ whole genome shotgun (WGS) entry which is preliminary data.</text>
</comment>
<feature type="domain" description="VTT" evidence="3">
    <location>
        <begin position="31"/>
        <end position="152"/>
    </location>
</feature>
<name>A0A3A6PN65_9BACL</name>
<gene>
    <name evidence="4" type="ORF">D3P09_20970</name>
</gene>
<dbReference type="InterPro" id="IPR032816">
    <property type="entry name" value="VTT_dom"/>
</dbReference>
<dbReference type="PANTHER" id="PTHR42709:SF9">
    <property type="entry name" value="ALKALINE PHOSPHATASE LIKE PROTEIN"/>
    <property type="match status" value="1"/>
</dbReference>
<dbReference type="RefSeq" id="WP_120113387.1">
    <property type="nucleotide sequence ID" value="NZ_QXQB01000005.1"/>
</dbReference>
<accession>A0A3A6PN65</accession>
<evidence type="ECO:0000256" key="1">
    <source>
        <dbReference type="ARBA" id="ARBA00010792"/>
    </source>
</evidence>
<keyword evidence="2" id="KW-0472">Membrane</keyword>
<sequence length="202" mass="23313">MISDFIVQLFNHYGYFIFFLAFCLGPFGIPVPNEITLLTGGFLSNNENLNPWMLYGSIFIGYITAITIAYFLGRLFGEKFNGKFQSNRYFKKTEAISYNYGNIAMCLGLLIPVVRYILPVFIGINRFSFKRFALISYSCAFIWTALMFSLGRYFGPAVYNFFKSMDPKLPMLAIILLSCFFIINKRARDYLKRVLSRSQTSD</sequence>
<organism evidence="4 5">
    <name type="scientific">Paenibacillus pinisoli</name>
    <dbReference type="NCBI Taxonomy" id="1276110"/>
    <lineage>
        <taxon>Bacteria</taxon>
        <taxon>Bacillati</taxon>
        <taxon>Bacillota</taxon>
        <taxon>Bacilli</taxon>
        <taxon>Bacillales</taxon>
        <taxon>Paenibacillaceae</taxon>
        <taxon>Paenibacillus</taxon>
    </lineage>
</organism>
<keyword evidence="5" id="KW-1185">Reference proteome</keyword>
<evidence type="ECO:0000313" key="4">
    <source>
        <dbReference type="EMBL" id="RJX37463.1"/>
    </source>
</evidence>
<dbReference type="AlphaFoldDB" id="A0A3A6PN65"/>
<dbReference type="PANTHER" id="PTHR42709">
    <property type="entry name" value="ALKALINE PHOSPHATASE LIKE PROTEIN"/>
    <property type="match status" value="1"/>
</dbReference>
<keyword evidence="2" id="KW-1133">Transmembrane helix</keyword>
<reference evidence="4 5" key="1">
    <citation type="submission" date="2018-09" db="EMBL/GenBank/DDBJ databases">
        <title>Paenibacillus aracenensis nov. sp. isolated from a cave in southern Spain.</title>
        <authorList>
            <person name="Jurado V."/>
            <person name="Gutierrez-Patricio S."/>
            <person name="Gonzalez-Pimentel J.L."/>
            <person name="Miller A.Z."/>
            <person name="Laiz L."/>
            <person name="Saiz-Jimenez C."/>
        </authorList>
    </citation>
    <scope>NUCLEOTIDE SEQUENCE [LARGE SCALE GENOMIC DNA]</scope>
    <source>
        <strain evidence="4 5">JCM 19203</strain>
    </source>
</reference>
<dbReference type="OrthoDB" id="9782291at2"/>
<dbReference type="Pfam" id="PF09335">
    <property type="entry name" value="VTT_dom"/>
    <property type="match status" value="1"/>
</dbReference>
<dbReference type="Proteomes" id="UP000267798">
    <property type="component" value="Unassembled WGS sequence"/>
</dbReference>
<proteinExistence type="inferred from homology"/>
<evidence type="ECO:0000259" key="3">
    <source>
        <dbReference type="Pfam" id="PF09335"/>
    </source>
</evidence>
<evidence type="ECO:0000313" key="5">
    <source>
        <dbReference type="Proteomes" id="UP000267798"/>
    </source>
</evidence>
<dbReference type="InterPro" id="IPR051311">
    <property type="entry name" value="DedA_domain"/>
</dbReference>
<keyword evidence="2" id="KW-0812">Transmembrane</keyword>
<feature type="transmembrane region" description="Helical" evidence="2">
    <location>
        <begin position="134"/>
        <end position="155"/>
    </location>
</feature>
<evidence type="ECO:0000256" key="2">
    <source>
        <dbReference type="SAM" id="Phobius"/>
    </source>
</evidence>
<feature type="transmembrane region" description="Helical" evidence="2">
    <location>
        <begin position="52"/>
        <end position="72"/>
    </location>
</feature>
<comment type="similarity">
    <text evidence="1">Belongs to the DedA family.</text>
</comment>
<protein>
    <submittedName>
        <fullName evidence="4">DedA family protein</fullName>
    </submittedName>
</protein>
<dbReference type="GO" id="GO:0005886">
    <property type="term" value="C:plasma membrane"/>
    <property type="evidence" value="ECO:0007669"/>
    <property type="project" value="TreeGrafter"/>
</dbReference>
<feature type="transmembrane region" description="Helical" evidence="2">
    <location>
        <begin position="12"/>
        <end position="31"/>
    </location>
</feature>
<dbReference type="EMBL" id="QXQB01000005">
    <property type="protein sequence ID" value="RJX37463.1"/>
    <property type="molecule type" value="Genomic_DNA"/>
</dbReference>